<dbReference type="InParanoid" id="A0A146GFL2"/>
<evidence type="ECO:0008006" key="4">
    <source>
        <dbReference type="Google" id="ProtNLM"/>
    </source>
</evidence>
<protein>
    <recommendedName>
        <fullName evidence="4">GcrA cell cycle regulator</fullName>
    </recommendedName>
</protein>
<name>A0A146GFL2_TERSA</name>
<evidence type="ECO:0000256" key="1">
    <source>
        <dbReference type="SAM" id="MobiDB-lite"/>
    </source>
</evidence>
<keyword evidence="3" id="KW-1185">Reference proteome</keyword>
<proteinExistence type="predicted"/>
<dbReference type="AlphaFoldDB" id="A0A146GFL2"/>
<evidence type="ECO:0000313" key="2">
    <source>
        <dbReference type="EMBL" id="GAT35246.1"/>
    </source>
</evidence>
<accession>A0A146GFL2</accession>
<organism evidence="2 3">
    <name type="scientific">Terrimicrobium sacchariphilum</name>
    <dbReference type="NCBI Taxonomy" id="690879"/>
    <lineage>
        <taxon>Bacteria</taxon>
        <taxon>Pseudomonadati</taxon>
        <taxon>Verrucomicrobiota</taxon>
        <taxon>Terrimicrobiia</taxon>
        <taxon>Terrimicrobiales</taxon>
        <taxon>Terrimicrobiaceae</taxon>
        <taxon>Terrimicrobium</taxon>
    </lineage>
</organism>
<evidence type="ECO:0000313" key="3">
    <source>
        <dbReference type="Proteomes" id="UP000076023"/>
    </source>
</evidence>
<dbReference type="Proteomes" id="UP000076023">
    <property type="component" value="Unassembled WGS sequence"/>
</dbReference>
<sequence length="97" mass="11131">MTCQKWTSEQVEKLLHFHQQGHEIRDIARLVARTEMACRLKLHALGRSSQRQLPSDDNVLDLRENPPAPDSESEPTPRDSFLPAQAARGESSRSQRW</sequence>
<dbReference type="STRING" id="690879.TSACC_3310"/>
<dbReference type="EMBL" id="BDCO01000003">
    <property type="protein sequence ID" value="GAT35246.1"/>
    <property type="molecule type" value="Genomic_DNA"/>
</dbReference>
<gene>
    <name evidence="2" type="ORF">TSACC_3310</name>
</gene>
<feature type="region of interest" description="Disordered" evidence="1">
    <location>
        <begin position="47"/>
        <end position="97"/>
    </location>
</feature>
<reference evidence="3" key="1">
    <citation type="journal article" date="2017" name="Genome Announc.">
        <title>Draft Genome Sequence of Terrimicrobium sacchariphilum NM-5T, a Facultative Anaerobic Soil Bacterium of the Class Spartobacteria.</title>
        <authorList>
            <person name="Qiu Y.L."/>
            <person name="Tourlousse D.M."/>
            <person name="Matsuura N."/>
            <person name="Ohashi A."/>
            <person name="Sekiguchi Y."/>
        </authorList>
    </citation>
    <scope>NUCLEOTIDE SEQUENCE [LARGE SCALE GENOMIC DNA]</scope>
    <source>
        <strain evidence="3">NM-5</strain>
    </source>
</reference>
<comment type="caution">
    <text evidence="2">The sequence shown here is derived from an EMBL/GenBank/DDBJ whole genome shotgun (WGS) entry which is preliminary data.</text>
</comment>